<proteinExistence type="predicted"/>
<reference evidence="4 5" key="1">
    <citation type="submission" date="2016-03" db="EMBL/GenBank/DDBJ databases">
        <title>Genome sequencing of Devosia sp. S37.</title>
        <authorList>
            <person name="Mohd Nor M."/>
        </authorList>
    </citation>
    <scope>NUCLEOTIDE SEQUENCE [LARGE SCALE GENOMIC DNA]</scope>
    <source>
        <strain evidence="4 5">S37</strain>
    </source>
</reference>
<gene>
    <name evidence="4" type="ORF">A3840_11035</name>
</gene>
<feature type="domain" description="SpoVT-AbrB" evidence="3">
    <location>
        <begin position="1"/>
        <end position="46"/>
    </location>
</feature>
<dbReference type="SUPFAM" id="SSF89447">
    <property type="entry name" value="AbrB/MazE/MraZ-like"/>
    <property type="match status" value="1"/>
</dbReference>
<dbReference type="RefSeq" id="WP_067456260.1">
    <property type="nucleotide sequence ID" value="NZ_LVVY01000086.1"/>
</dbReference>
<keyword evidence="5" id="KW-1185">Reference proteome</keyword>
<dbReference type="Pfam" id="PF04014">
    <property type="entry name" value="MazE_antitoxin"/>
    <property type="match status" value="1"/>
</dbReference>
<name>A0A178HX00_9HYPH</name>
<keyword evidence="1" id="KW-0238">DNA-binding</keyword>
<dbReference type="PROSITE" id="PS51740">
    <property type="entry name" value="SPOVT_ABRB"/>
    <property type="match status" value="1"/>
</dbReference>
<dbReference type="Gene3D" id="2.10.260.10">
    <property type="match status" value="1"/>
</dbReference>
<evidence type="ECO:0000313" key="4">
    <source>
        <dbReference type="EMBL" id="OAM77157.1"/>
    </source>
</evidence>
<evidence type="ECO:0000256" key="1">
    <source>
        <dbReference type="PROSITE-ProRule" id="PRU01076"/>
    </source>
</evidence>
<dbReference type="SMART" id="SM00966">
    <property type="entry name" value="SpoVT_AbrB"/>
    <property type="match status" value="1"/>
</dbReference>
<organism evidence="4 5">
    <name type="scientific">Devosia elaeis</name>
    <dbReference type="NCBI Taxonomy" id="1770058"/>
    <lineage>
        <taxon>Bacteria</taxon>
        <taxon>Pseudomonadati</taxon>
        <taxon>Pseudomonadota</taxon>
        <taxon>Alphaproteobacteria</taxon>
        <taxon>Hyphomicrobiales</taxon>
        <taxon>Devosiaceae</taxon>
        <taxon>Devosia</taxon>
    </lineage>
</organism>
<feature type="region of interest" description="Disordered" evidence="2">
    <location>
        <begin position="59"/>
        <end position="87"/>
    </location>
</feature>
<dbReference type="AlphaFoldDB" id="A0A178HX00"/>
<dbReference type="Proteomes" id="UP000078389">
    <property type="component" value="Unassembled WGS sequence"/>
</dbReference>
<evidence type="ECO:0000313" key="5">
    <source>
        <dbReference type="Proteomes" id="UP000078389"/>
    </source>
</evidence>
<dbReference type="InterPro" id="IPR037914">
    <property type="entry name" value="SpoVT-AbrB_sf"/>
</dbReference>
<sequence>MATATLTSKGQMTLPKDVRDDLKLEPGDKVDIVKEGNRYVLVPRNVRAEDLYGILHRPGDRRMTPEEEDEANAAALAEEDERIRAGR</sequence>
<comment type="caution">
    <text evidence="4">The sequence shown here is derived from an EMBL/GenBank/DDBJ whole genome shotgun (WGS) entry which is preliminary data.</text>
</comment>
<dbReference type="InterPro" id="IPR007159">
    <property type="entry name" value="SpoVT-AbrB_dom"/>
</dbReference>
<dbReference type="GO" id="GO:0003677">
    <property type="term" value="F:DNA binding"/>
    <property type="evidence" value="ECO:0007669"/>
    <property type="project" value="UniProtKB-UniRule"/>
</dbReference>
<accession>A0A178HX00</accession>
<evidence type="ECO:0000259" key="3">
    <source>
        <dbReference type="PROSITE" id="PS51740"/>
    </source>
</evidence>
<dbReference type="NCBIfam" id="TIGR01439">
    <property type="entry name" value="lp_hng_hel_AbrB"/>
    <property type="match status" value="1"/>
</dbReference>
<dbReference type="OrthoDB" id="9809003at2"/>
<protein>
    <recommendedName>
        <fullName evidence="3">SpoVT-AbrB domain-containing protein</fullName>
    </recommendedName>
</protein>
<dbReference type="EMBL" id="LVVY01000086">
    <property type="protein sequence ID" value="OAM77157.1"/>
    <property type="molecule type" value="Genomic_DNA"/>
</dbReference>
<dbReference type="STRING" id="1770058.A3840_11035"/>
<evidence type="ECO:0000256" key="2">
    <source>
        <dbReference type="SAM" id="MobiDB-lite"/>
    </source>
</evidence>